<evidence type="ECO:0000256" key="7">
    <source>
        <dbReference type="SAM" id="Phobius"/>
    </source>
</evidence>
<comment type="subcellular location">
    <subcellularLocation>
        <location evidence="1">Cell membrane</location>
        <topology evidence="1">Multi-pass membrane protein</topology>
    </subcellularLocation>
</comment>
<evidence type="ECO:0000256" key="1">
    <source>
        <dbReference type="ARBA" id="ARBA00004651"/>
    </source>
</evidence>
<keyword evidence="3" id="KW-0547">Nucleotide-binding</keyword>
<keyword evidence="6 7" id="KW-0472">Membrane</keyword>
<dbReference type="SUPFAM" id="SSF52540">
    <property type="entry name" value="P-loop containing nucleoside triphosphate hydrolases"/>
    <property type="match status" value="1"/>
</dbReference>
<keyword evidence="4 8" id="KW-0067">ATP-binding</keyword>
<dbReference type="CDD" id="cd07346">
    <property type="entry name" value="ABC_6TM_exporters"/>
    <property type="match status" value="1"/>
</dbReference>
<dbReference type="Proteomes" id="UP000306409">
    <property type="component" value="Chromosome"/>
</dbReference>
<dbReference type="InterPro" id="IPR003593">
    <property type="entry name" value="AAA+_ATPase"/>
</dbReference>
<evidence type="ECO:0000313" key="8">
    <source>
        <dbReference type="EMBL" id="QNU68930.1"/>
    </source>
</evidence>
<feature type="transmembrane region" description="Helical" evidence="7">
    <location>
        <begin position="28"/>
        <end position="49"/>
    </location>
</feature>
<evidence type="ECO:0000256" key="2">
    <source>
        <dbReference type="ARBA" id="ARBA00022692"/>
    </source>
</evidence>
<dbReference type="AlphaFoldDB" id="A0A4U7JFX3"/>
<evidence type="ECO:0000256" key="4">
    <source>
        <dbReference type="ARBA" id="ARBA00022840"/>
    </source>
</evidence>
<dbReference type="GO" id="GO:0016887">
    <property type="term" value="F:ATP hydrolysis activity"/>
    <property type="evidence" value="ECO:0007669"/>
    <property type="project" value="InterPro"/>
</dbReference>
<dbReference type="Gene3D" id="1.20.1560.10">
    <property type="entry name" value="ABC transporter type 1, transmembrane domain"/>
    <property type="match status" value="1"/>
</dbReference>
<protein>
    <submittedName>
        <fullName evidence="8">ABC transporter ATP-binding protein</fullName>
    </submittedName>
</protein>
<keyword evidence="5 7" id="KW-1133">Transmembrane helix</keyword>
<dbReference type="GO" id="GO:0005524">
    <property type="term" value="F:ATP binding"/>
    <property type="evidence" value="ECO:0007669"/>
    <property type="project" value="UniProtKB-KW"/>
</dbReference>
<dbReference type="RefSeq" id="WP_137697379.1">
    <property type="nucleotide sequence ID" value="NZ_CP061336.1"/>
</dbReference>
<feature type="transmembrane region" description="Helical" evidence="7">
    <location>
        <begin position="246"/>
        <end position="272"/>
    </location>
</feature>
<dbReference type="GO" id="GO:0005886">
    <property type="term" value="C:plasma membrane"/>
    <property type="evidence" value="ECO:0007669"/>
    <property type="project" value="UniProtKB-SubCell"/>
</dbReference>
<dbReference type="InterPro" id="IPR039421">
    <property type="entry name" value="Type_1_exporter"/>
</dbReference>
<evidence type="ECO:0000256" key="5">
    <source>
        <dbReference type="ARBA" id="ARBA00022989"/>
    </source>
</evidence>
<reference evidence="8 9" key="1">
    <citation type="submission" date="2020-09" db="EMBL/GenBank/DDBJ databases">
        <title>Characterization and genome sequencing of Ruminiclostridium sp. nov. MA18.</title>
        <authorList>
            <person name="Rettenmaier R."/>
            <person name="Kowollik M.-L."/>
            <person name="Liebl W."/>
            <person name="Zverlov V."/>
        </authorList>
    </citation>
    <scope>NUCLEOTIDE SEQUENCE [LARGE SCALE GENOMIC DNA]</scope>
    <source>
        <strain evidence="8 9">MA18</strain>
    </source>
</reference>
<accession>A0A4U7JFX3</accession>
<dbReference type="Pfam" id="PF00005">
    <property type="entry name" value="ABC_tran"/>
    <property type="match status" value="1"/>
</dbReference>
<dbReference type="PANTHER" id="PTHR43394:SF1">
    <property type="entry name" value="ATP-BINDING CASSETTE SUB-FAMILY B MEMBER 10, MITOCHONDRIAL"/>
    <property type="match status" value="1"/>
</dbReference>
<dbReference type="InterPro" id="IPR011527">
    <property type="entry name" value="ABC1_TM_dom"/>
</dbReference>
<dbReference type="EMBL" id="CP061336">
    <property type="protein sequence ID" value="QNU68930.1"/>
    <property type="molecule type" value="Genomic_DNA"/>
</dbReference>
<dbReference type="GO" id="GO:0015421">
    <property type="term" value="F:ABC-type oligopeptide transporter activity"/>
    <property type="evidence" value="ECO:0007669"/>
    <property type="project" value="TreeGrafter"/>
</dbReference>
<dbReference type="CDD" id="cd03228">
    <property type="entry name" value="ABCC_MRP_Like"/>
    <property type="match status" value="1"/>
</dbReference>
<evidence type="ECO:0000256" key="3">
    <source>
        <dbReference type="ARBA" id="ARBA00022741"/>
    </source>
</evidence>
<dbReference type="InterPro" id="IPR036640">
    <property type="entry name" value="ABC1_TM_sf"/>
</dbReference>
<organism evidence="8 9">
    <name type="scientific">Ruminiclostridium herbifermentans</name>
    <dbReference type="NCBI Taxonomy" id="2488810"/>
    <lineage>
        <taxon>Bacteria</taxon>
        <taxon>Bacillati</taxon>
        <taxon>Bacillota</taxon>
        <taxon>Clostridia</taxon>
        <taxon>Eubacteriales</taxon>
        <taxon>Oscillospiraceae</taxon>
        <taxon>Ruminiclostridium</taxon>
    </lineage>
</organism>
<feature type="transmembrane region" description="Helical" evidence="7">
    <location>
        <begin position="61"/>
        <end position="81"/>
    </location>
</feature>
<dbReference type="InterPro" id="IPR003439">
    <property type="entry name" value="ABC_transporter-like_ATP-bd"/>
</dbReference>
<evidence type="ECO:0000313" key="9">
    <source>
        <dbReference type="Proteomes" id="UP000306409"/>
    </source>
</evidence>
<dbReference type="InterPro" id="IPR027417">
    <property type="entry name" value="P-loop_NTPase"/>
</dbReference>
<dbReference type="KEGG" id="rher:EHE19_017455"/>
<name>A0A4U7JFX3_9FIRM</name>
<dbReference type="Pfam" id="PF00664">
    <property type="entry name" value="ABC_membrane"/>
    <property type="match status" value="1"/>
</dbReference>
<gene>
    <name evidence="8" type="ORF">EHE19_017455</name>
</gene>
<sequence>MKIAMEFKRAYEYIKWILGNAKGFRKSIAFIIILDAATALVGVAVAILSKNLIDCAVDGTIGKAVVFASMFGTLVFANLGIKAFSSVLSVKTYELMSNSIRKRIFSRISISEWLYVTKYHSGDVLTRLTSDVGNVTTGVVNTLPSIIHLCVQLTAAFGTLLYYEPMLAVLAFILGPFTVLLSRIWGRKLKQLNVKVQESESAYRAFIQESIENMLIVKTFQLEKRNIDIISDLHGTRLKWVMKKNVTSVVASTTLGLGYWIGYLLAFCWGTLKLSRGTTSFGTLTAFLQLVSQVQGPFIGLASTIPQLISAIASSERLMELEALPVEQFSKELPAEAVTGISFKDIYFSYEDKKPILENLTVNIKPGEVVGIIGSSGEGKTTLIRLLLALVKPDEGIVSFVSKEGKEFLASAETRDWISYVPQGNTLFSGTIEENIRAGYSAASMEEIQAAARAACAMDFIDELADGMKSKVGERGVGLSEGQAQRISIARALLRKSPILILDEATSSLDIASEMHVLKSIHELKPARTCIVITHRPTALKICSRVLKLENGRLIEKILDDAEYDEIYHGSSESA</sequence>
<evidence type="ECO:0000256" key="6">
    <source>
        <dbReference type="ARBA" id="ARBA00023136"/>
    </source>
</evidence>
<dbReference type="Gene3D" id="3.40.50.300">
    <property type="entry name" value="P-loop containing nucleotide triphosphate hydrolases"/>
    <property type="match status" value="1"/>
</dbReference>
<feature type="transmembrane region" description="Helical" evidence="7">
    <location>
        <begin position="169"/>
        <end position="186"/>
    </location>
</feature>
<dbReference type="PROSITE" id="PS50929">
    <property type="entry name" value="ABC_TM1F"/>
    <property type="match status" value="1"/>
</dbReference>
<keyword evidence="9" id="KW-1185">Reference proteome</keyword>
<dbReference type="SMART" id="SM00382">
    <property type="entry name" value="AAA"/>
    <property type="match status" value="1"/>
</dbReference>
<dbReference type="PANTHER" id="PTHR43394">
    <property type="entry name" value="ATP-DEPENDENT PERMEASE MDL1, MITOCHONDRIAL"/>
    <property type="match status" value="1"/>
</dbReference>
<dbReference type="OrthoDB" id="9762778at2"/>
<dbReference type="SUPFAM" id="SSF90123">
    <property type="entry name" value="ABC transporter transmembrane region"/>
    <property type="match status" value="1"/>
</dbReference>
<proteinExistence type="predicted"/>
<dbReference type="PROSITE" id="PS50893">
    <property type="entry name" value="ABC_TRANSPORTER_2"/>
    <property type="match status" value="1"/>
</dbReference>
<keyword evidence="2 7" id="KW-0812">Transmembrane</keyword>
<feature type="transmembrane region" description="Helical" evidence="7">
    <location>
        <begin position="146"/>
        <end position="163"/>
    </location>
</feature>